<dbReference type="STRING" id="100884.GCA_000269565_01234"/>
<evidence type="ECO:0000313" key="3">
    <source>
        <dbReference type="Proteomes" id="UP000003157"/>
    </source>
</evidence>
<dbReference type="Pfam" id="PF01966">
    <property type="entry name" value="HD"/>
    <property type="match status" value="1"/>
</dbReference>
<dbReference type="OrthoDB" id="9797344at2"/>
<organism evidence="2 3">
    <name type="scientific">Coprobacillus cateniformis</name>
    <dbReference type="NCBI Taxonomy" id="100884"/>
    <lineage>
        <taxon>Bacteria</taxon>
        <taxon>Bacillati</taxon>
        <taxon>Bacillota</taxon>
        <taxon>Erysipelotrichia</taxon>
        <taxon>Erysipelotrichales</taxon>
        <taxon>Coprobacillaceae</taxon>
        <taxon>Coprobacillus</taxon>
    </lineage>
</organism>
<feature type="domain" description="HD" evidence="1">
    <location>
        <begin position="28"/>
        <end position="148"/>
    </location>
</feature>
<sequence length="253" mass="30689">MIDLQKARLAFKNYVSHYDTNIPSIRLKIIHTYEVMKCSDYLCKQLKWNQEDKELAALIALLHDIGRFEQWVKYESFADYKTIDHAMFSSQLLFDEGFIRTFIEDHQYDDLIKAAIEQHNKYKIDEGFDERTLLFIHLIRDADKLDNFRVKEEEDIENTLYASAEVVNQEKISPEIYKQFYNQELIYAPYRKTRLDMWLSYIAFIFDLHFPQSLQYIQENNWVHRSFDRLNPQDQKTHKQYTILRQRALDYIK</sequence>
<keyword evidence="3" id="KW-1185">Reference proteome</keyword>
<dbReference type="eggNOG" id="COG2206">
    <property type="taxonomic scope" value="Bacteria"/>
</dbReference>
<accession>E7G6U0</accession>
<reference evidence="2 3" key="1">
    <citation type="submission" date="2010-12" db="EMBL/GenBank/DDBJ databases">
        <title>The Genome Sequence of Coprobacillus sp. strain 29_1.</title>
        <authorList>
            <consortium name="The Broad Institute Genome Sequencing Platform"/>
            <person name="Earl A."/>
            <person name="Ward D."/>
            <person name="Feldgarden M."/>
            <person name="Gevers D."/>
            <person name="Daigneault M."/>
            <person name="Sibley C.D."/>
            <person name="White A."/>
            <person name="Strauss J."/>
            <person name="Allen-Vercoe E."/>
            <person name="Young S.K."/>
            <person name="Zeng Q."/>
            <person name="Gargeya S."/>
            <person name="Fitzgerald M."/>
            <person name="Haas B."/>
            <person name="Abouelleil A."/>
            <person name="Alvarado L."/>
            <person name="Arachchi H.M."/>
            <person name="Berlin A."/>
            <person name="Brown A."/>
            <person name="Chapman S.B."/>
            <person name="Chen Z."/>
            <person name="Dunbar C."/>
            <person name="Freedman E."/>
            <person name="Gearin G."/>
            <person name="Gellesch M."/>
            <person name="Goldberg J."/>
            <person name="Griggs A."/>
            <person name="Gujja S."/>
            <person name="Heilman E."/>
            <person name="Heiman D."/>
            <person name="Howarth C."/>
            <person name="Larson L."/>
            <person name="Lui A."/>
            <person name="MacDonald P.J.P."/>
            <person name="Mehta T."/>
            <person name="Montmayeur A."/>
            <person name="Murphy C."/>
            <person name="Neiman D."/>
            <person name="Pearson M."/>
            <person name="Priest M."/>
            <person name="Roberts A."/>
            <person name="Saif S."/>
            <person name="Shea T."/>
            <person name="Shenoy N."/>
            <person name="Sisk P."/>
            <person name="Stolte C."/>
            <person name="Sykes S."/>
            <person name="White J."/>
            <person name="Yandava C."/>
            <person name="Nusbaum C."/>
            <person name="Birren B."/>
        </authorList>
    </citation>
    <scope>NUCLEOTIDE SEQUENCE [LARGE SCALE GENOMIC DNA]</scope>
    <source>
        <strain evidence="2 3">29_1</strain>
    </source>
</reference>
<evidence type="ECO:0000313" key="2">
    <source>
        <dbReference type="EMBL" id="EFW06246.1"/>
    </source>
</evidence>
<gene>
    <name evidence="2" type="ORF">HMPREF9488_00478</name>
</gene>
<dbReference type="RefSeq" id="WP_008787599.1">
    <property type="nucleotide sequence ID" value="NZ_AKCB01000001.1"/>
</dbReference>
<comment type="caution">
    <text evidence="2">The sequence shown here is derived from an EMBL/GenBank/DDBJ whole genome shotgun (WGS) entry which is preliminary data.</text>
</comment>
<name>E7G6U0_9FIRM</name>
<evidence type="ECO:0000259" key="1">
    <source>
        <dbReference type="PROSITE" id="PS51831"/>
    </source>
</evidence>
<dbReference type="SMART" id="SM00471">
    <property type="entry name" value="HDc"/>
    <property type="match status" value="1"/>
</dbReference>
<dbReference type="GeneID" id="78229114"/>
<dbReference type="InterPro" id="IPR006674">
    <property type="entry name" value="HD_domain"/>
</dbReference>
<dbReference type="InterPro" id="IPR003607">
    <property type="entry name" value="HD/PDEase_dom"/>
</dbReference>
<dbReference type="Gene3D" id="1.10.3210.10">
    <property type="entry name" value="Hypothetical protein af1432"/>
    <property type="match status" value="1"/>
</dbReference>
<dbReference type="CDD" id="cd00077">
    <property type="entry name" value="HDc"/>
    <property type="match status" value="1"/>
</dbReference>
<proteinExistence type="predicted"/>
<protein>
    <recommendedName>
        <fullName evidence="1">HD domain-containing protein</fullName>
    </recommendedName>
</protein>
<dbReference type="HOGENOM" id="CLU_087303_0_0_9"/>
<dbReference type="SUPFAM" id="SSF109604">
    <property type="entry name" value="HD-domain/PDEase-like"/>
    <property type="match status" value="1"/>
</dbReference>
<dbReference type="Proteomes" id="UP000003157">
    <property type="component" value="Unassembled WGS sequence"/>
</dbReference>
<dbReference type="EMBL" id="ADKX01000007">
    <property type="protein sequence ID" value="EFW06246.1"/>
    <property type="molecule type" value="Genomic_DNA"/>
</dbReference>
<dbReference type="PROSITE" id="PS51831">
    <property type="entry name" value="HD"/>
    <property type="match status" value="1"/>
</dbReference>
<dbReference type="AlphaFoldDB" id="E7G6U0"/>